<evidence type="ECO:0000256" key="1">
    <source>
        <dbReference type="ARBA" id="ARBA00004127"/>
    </source>
</evidence>
<keyword evidence="9" id="KW-1185">Reference proteome</keyword>
<evidence type="ECO:0000256" key="6">
    <source>
        <dbReference type="SAM" id="Phobius"/>
    </source>
</evidence>
<feature type="transmembrane region" description="Helical" evidence="6">
    <location>
        <begin position="307"/>
        <end position="325"/>
    </location>
</feature>
<feature type="transmembrane region" description="Helical" evidence="6">
    <location>
        <begin position="53"/>
        <end position="74"/>
    </location>
</feature>
<dbReference type="PANTHER" id="PTHR23519:SF1">
    <property type="entry name" value="AUTOPHAGY-RELATED PROTEIN 22"/>
    <property type="match status" value="1"/>
</dbReference>
<dbReference type="STRING" id="44575.SAMN05216419_103825"/>
<organism evidence="8 9">
    <name type="scientific">Nitrosomonas cryotolerans ATCC 49181</name>
    <dbReference type="NCBI Taxonomy" id="1131553"/>
    <lineage>
        <taxon>Bacteria</taxon>
        <taxon>Pseudomonadati</taxon>
        <taxon>Pseudomonadota</taxon>
        <taxon>Betaproteobacteria</taxon>
        <taxon>Nitrosomonadales</taxon>
        <taxon>Nitrosomonadaceae</taxon>
        <taxon>Nitrosomonas</taxon>
    </lineage>
</organism>
<keyword evidence="2" id="KW-0813">Transport</keyword>
<reference evidence="8 9" key="1">
    <citation type="submission" date="2016-12" db="EMBL/GenBank/DDBJ databases">
        <authorList>
            <person name="Song W.-J."/>
            <person name="Kurnit D.M."/>
        </authorList>
    </citation>
    <scope>NUCLEOTIDE SEQUENCE [LARGE SCALE GENOMIC DNA]</scope>
    <source>
        <strain evidence="8 9">ATCC 49181</strain>
    </source>
</reference>
<feature type="transmembrane region" description="Helical" evidence="6">
    <location>
        <begin position="278"/>
        <end position="295"/>
    </location>
</feature>
<feature type="transmembrane region" description="Helical" evidence="6">
    <location>
        <begin position="146"/>
        <end position="171"/>
    </location>
</feature>
<protein>
    <submittedName>
        <fullName evidence="8">MFS transporter, UMF1 family</fullName>
    </submittedName>
</protein>
<feature type="domain" description="Major facilitator superfamily (MFS) profile" evidence="7">
    <location>
        <begin position="240"/>
        <end position="431"/>
    </location>
</feature>
<accession>A0A1N6HSP1</accession>
<dbReference type="InterPro" id="IPR050495">
    <property type="entry name" value="ATG22/LtaA_families"/>
</dbReference>
<evidence type="ECO:0000256" key="3">
    <source>
        <dbReference type="ARBA" id="ARBA00022692"/>
    </source>
</evidence>
<comment type="subcellular location">
    <subcellularLocation>
        <location evidence="1">Endomembrane system</location>
        <topology evidence="1">Multi-pass membrane protein</topology>
    </subcellularLocation>
</comment>
<evidence type="ECO:0000259" key="7">
    <source>
        <dbReference type="PROSITE" id="PS50850"/>
    </source>
</evidence>
<dbReference type="SUPFAM" id="SSF103473">
    <property type="entry name" value="MFS general substrate transporter"/>
    <property type="match status" value="1"/>
</dbReference>
<feature type="transmembrane region" description="Helical" evidence="6">
    <location>
        <begin position="365"/>
        <end position="391"/>
    </location>
</feature>
<dbReference type="AlphaFoldDB" id="A0A1N6HSP1"/>
<gene>
    <name evidence="8" type="ORF">SAMN02743940_1339</name>
</gene>
<evidence type="ECO:0000256" key="2">
    <source>
        <dbReference type="ARBA" id="ARBA00022448"/>
    </source>
</evidence>
<dbReference type="Pfam" id="PF11700">
    <property type="entry name" value="ATG22"/>
    <property type="match status" value="1"/>
</dbReference>
<keyword evidence="5 6" id="KW-0472">Membrane</keyword>
<evidence type="ECO:0000256" key="4">
    <source>
        <dbReference type="ARBA" id="ARBA00022989"/>
    </source>
</evidence>
<dbReference type="eggNOG" id="COG2270">
    <property type="taxonomic scope" value="Bacteria"/>
</dbReference>
<feature type="transmembrane region" description="Helical" evidence="6">
    <location>
        <begin position="21"/>
        <end position="41"/>
    </location>
</feature>
<dbReference type="PANTHER" id="PTHR23519">
    <property type="entry name" value="AUTOPHAGY-RELATED PROTEIN 22"/>
    <property type="match status" value="1"/>
</dbReference>
<feature type="transmembrane region" description="Helical" evidence="6">
    <location>
        <begin position="397"/>
        <end position="416"/>
    </location>
</feature>
<evidence type="ECO:0000313" key="8">
    <source>
        <dbReference type="EMBL" id="SIO22834.1"/>
    </source>
</evidence>
<feature type="transmembrane region" description="Helical" evidence="6">
    <location>
        <begin position="86"/>
        <end position="105"/>
    </location>
</feature>
<feature type="transmembrane region" description="Helical" evidence="6">
    <location>
        <begin position="111"/>
        <end position="134"/>
    </location>
</feature>
<evidence type="ECO:0000256" key="5">
    <source>
        <dbReference type="ARBA" id="ARBA00023136"/>
    </source>
</evidence>
<feature type="transmembrane region" description="Helical" evidence="6">
    <location>
        <begin position="331"/>
        <end position="353"/>
    </location>
</feature>
<sequence length="431" mass="46456">MPAASRREQLAWCFYDFANSGYTTVVLTAIFNAYFVGVVAVSVNITNPGTATLLWTLTMATANAIVLFSAPILGAIADYAAGKKRFLLVSTLGCVLFTALLSLVGPGDVKLAIFLVILATIMFSTGENLIAAFLPEITTPDNMGHLSGLGWTIGYLGGLVTLGCCLIYVQWSQTQGGNAADYVPMTNLIVAVIFALAATPTFLWLKERAIARQKQTIMGYFKVGYRRLYHTIVNAREHQDLFRFLITLTIYHAGINTVIVLAAVYAQEVMGFETNDTLMLILIVNVTAAIGAFTFGQLQDRIGSKNCLAMTLVIWIIAILLAYNATTTDLFWLAANLIGIALGASQSASRALVGQFSPPQRSGEFFGLWGLAVRLAAIIGPLSYGAVIFILDGNHRLAILSTLAFFILGLLLLMTVNEQRGRQSAKANALA</sequence>
<proteinExistence type="predicted"/>
<dbReference type="EMBL" id="FSRO01000001">
    <property type="protein sequence ID" value="SIO22834.1"/>
    <property type="molecule type" value="Genomic_DNA"/>
</dbReference>
<dbReference type="InterPro" id="IPR024671">
    <property type="entry name" value="Atg22-like"/>
</dbReference>
<dbReference type="PROSITE" id="PS50850">
    <property type="entry name" value="MFS"/>
    <property type="match status" value="1"/>
</dbReference>
<dbReference type="InterPro" id="IPR020846">
    <property type="entry name" value="MFS_dom"/>
</dbReference>
<dbReference type="Proteomes" id="UP000185062">
    <property type="component" value="Unassembled WGS sequence"/>
</dbReference>
<dbReference type="GO" id="GO:0022857">
    <property type="term" value="F:transmembrane transporter activity"/>
    <property type="evidence" value="ECO:0007669"/>
    <property type="project" value="InterPro"/>
</dbReference>
<dbReference type="GO" id="GO:0012505">
    <property type="term" value="C:endomembrane system"/>
    <property type="evidence" value="ECO:0007669"/>
    <property type="project" value="UniProtKB-SubCell"/>
</dbReference>
<name>A0A1N6HSP1_9PROT</name>
<keyword evidence="3 6" id="KW-0812">Transmembrane</keyword>
<feature type="transmembrane region" description="Helical" evidence="6">
    <location>
        <begin position="244"/>
        <end position="266"/>
    </location>
</feature>
<evidence type="ECO:0000313" key="9">
    <source>
        <dbReference type="Proteomes" id="UP000185062"/>
    </source>
</evidence>
<dbReference type="Gene3D" id="1.20.1250.20">
    <property type="entry name" value="MFS general substrate transporter like domains"/>
    <property type="match status" value="2"/>
</dbReference>
<feature type="transmembrane region" description="Helical" evidence="6">
    <location>
        <begin position="183"/>
        <end position="205"/>
    </location>
</feature>
<dbReference type="InterPro" id="IPR036259">
    <property type="entry name" value="MFS_trans_sf"/>
</dbReference>
<keyword evidence="4 6" id="KW-1133">Transmembrane helix</keyword>